<dbReference type="AlphaFoldDB" id="A0ABD2XKD1"/>
<dbReference type="EMBL" id="JBJJXI010000019">
    <property type="protein sequence ID" value="KAL3405757.1"/>
    <property type="molecule type" value="Genomic_DNA"/>
</dbReference>
<proteinExistence type="predicted"/>
<feature type="compositionally biased region" description="Basic residues" evidence="1">
    <location>
        <begin position="169"/>
        <end position="183"/>
    </location>
</feature>
<keyword evidence="3" id="KW-1185">Reference proteome</keyword>
<reference evidence="2 3" key="1">
    <citation type="journal article" date="2024" name="bioRxiv">
        <title>A reference genome for Trichogramma kaykai: A tiny desert-dwelling parasitoid wasp with competing sex-ratio distorters.</title>
        <authorList>
            <person name="Culotta J."/>
            <person name="Lindsey A.R."/>
        </authorList>
    </citation>
    <scope>NUCLEOTIDE SEQUENCE [LARGE SCALE GENOMIC DNA]</scope>
    <source>
        <strain evidence="2 3">KSX58</strain>
    </source>
</reference>
<gene>
    <name evidence="2" type="ORF">TKK_001207</name>
</gene>
<feature type="region of interest" description="Disordered" evidence="1">
    <location>
        <begin position="167"/>
        <end position="192"/>
    </location>
</feature>
<dbReference type="Proteomes" id="UP001627154">
    <property type="component" value="Unassembled WGS sequence"/>
</dbReference>
<organism evidence="2 3">
    <name type="scientific">Trichogramma kaykai</name>
    <dbReference type="NCBI Taxonomy" id="54128"/>
    <lineage>
        <taxon>Eukaryota</taxon>
        <taxon>Metazoa</taxon>
        <taxon>Ecdysozoa</taxon>
        <taxon>Arthropoda</taxon>
        <taxon>Hexapoda</taxon>
        <taxon>Insecta</taxon>
        <taxon>Pterygota</taxon>
        <taxon>Neoptera</taxon>
        <taxon>Endopterygota</taxon>
        <taxon>Hymenoptera</taxon>
        <taxon>Apocrita</taxon>
        <taxon>Proctotrupomorpha</taxon>
        <taxon>Chalcidoidea</taxon>
        <taxon>Trichogrammatidae</taxon>
        <taxon>Trichogramma</taxon>
    </lineage>
</organism>
<protein>
    <submittedName>
        <fullName evidence="2">Uncharacterized protein</fullName>
    </submittedName>
</protein>
<accession>A0ABD2XKD1</accession>
<evidence type="ECO:0000256" key="1">
    <source>
        <dbReference type="SAM" id="MobiDB-lite"/>
    </source>
</evidence>
<comment type="caution">
    <text evidence="2">The sequence shown here is derived from an EMBL/GenBank/DDBJ whole genome shotgun (WGS) entry which is preliminary data.</text>
</comment>
<feature type="compositionally biased region" description="Basic and acidic residues" evidence="1">
    <location>
        <begin position="130"/>
        <end position="142"/>
    </location>
</feature>
<evidence type="ECO:0000313" key="2">
    <source>
        <dbReference type="EMBL" id="KAL3405757.1"/>
    </source>
</evidence>
<feature type="region of interest" description="Disordered" evidence="1">
    <location>
        <begin position="109"/>
        <end position="146"/>
    </location>
</feature>
<evidence type="ECO:0000313" key="3">
    <source>
        <dbReference type="Proteomes" id="UP001627154"/>
    </source>
</evidence>
<sequence>MVYTRTMTTLTMDLARGAFRLWCTVLDGRVEFLSSNLLIRYKRKKQPFILRDFSENLRRRCNREMTEKILSPLYSRRADIKLCFTLALTRMPEAAAYGFAAYPRSASSFDELQSAPPPPTPTRAANSNDNIRRGEEAERELSANEASAARSSLTAYSLFDISRGACHSKQSRKSNRRYNAHTHTRADNNNNV</sequence>
<name>A0ABD2XKD1_9HYME</name>